<gene>
    <name evidence="2" type="ORF">BDP81DRAFT_432486</name>
</gene>
<proteinExistence type="predicted"/>
<protein>
    <recommendedName>
        <fullName evidence="4">Secreted protein</fullName>
    </recommendedName>
</protein>
<comment type="caution">
    <text evidence="2">The sequence shown here is derived from an EMBL/GenBank/DDBJ whole genome shotgun (WGS) entry which is preliminary data.</text>
</comment>
<evidence type="ECO:0000313" key="2">
    <source>
        <dbReference type="EMBL" id="KAK1634266.1"/>
    </source>
</evidence>
<keyword evidence="1" id="KW-0732">Signal</keyword>
<accession>A0AAI9ZM96</accession>
<reference evidence="2" key="1">
    <citation type="submission" date="2021-06" db="EMBL/GenBank/DDBJ databases">
        <title>Comparative genomics, transcriptomics and evolutionary studies reveal genomic signatures of adaptation to plant cell wall in hemibiotrophic fungi.</title>
        <authorList>
            <consortium name="DOE Joint Genome Institute"/>
            <person name="Baroncelli R."/>
            <person name="Diaz J.F."/>
            <person name="Benocci T."/>
            <person name="Peng M."/>
            <person name="Battaglia E."/>
            <person name="Haridas S."/>
            <person name="Andreopoulos W."/>
            <person name="Labutti K."/>
            <person name="Pangilinan J."/>
            <person name="Floch G.L."/>
            <person name="Makela M.R."/>
            <person name="Henrissat B."/>
            <person name="Grigoriev I.V."/>
            <person name="Crouch J.A."/>
            <person name="De Vries R.P."/>
            <person name="Sukno S.A."/>
            <person name="Thon M.R."/>
        </authorList>
    </citation>
    <scope>NUCLEOTIDE SEQUENCE</scope>
    <source>
        <strain evidence="2">CBS 102054</strain>
    </source>
</reference>
<evidence type="ECO:0000256" key="1">
    <source>
        <dbReference type="SAM" id="SignalP"/>
    </source>
</evidence>
<dbReference type="AlphaFoldDB" id="A0AAI9ZM96"/>
<keyword evidence="3" id="KW-1185">Reference proteome</keyword>
<evidence type="ECO:0008006" key="4">
    <source>
        <dbReference type="Google" id="ProtNLM"/>
    </source>
</evidence>
<evidence type="ECO:0000313" key="3">
    <source>
        <dbReference type="Proteomes" id="UP001243989"/>
    </source>
</evidence>
<dbReference type="RefSeq" id="XP_060442873.1">
    <property type="nucleotide sequence ID" value="XM_060590789.1"/>
</dbReference>
<sequence length="91" mass="10303">MFPRAGSHHDLHCLLCVLLCDTTAKCSAILATTSKYVRQASRLTHKDVTSMKSLLIRCVHIFAHLQVLSSNLNTFPRVKYRSACEDRRTSQ</sequence>
<dbReference type="GeneID" id="85475651"/>
<dbReference type="Proteomes" id="UP001243989">
    <property type="component" value="Unassembled WGS sequence"/>
</dbReference>
<feature type="signal peptide" evidence="1">
    <location>
        <begin position="1"/>
        <end position="28"/>
    </location>
</feature>
<dbReference type="EMBL" id="JAHMHQ010000015">
    <property type="protein sequence ID" value="KAK1634266.1"/>
    <property type="molecule type" value="Genomic_DNA"/>
</dbReference>
<organism evidence="2 3">
    <name type="scientific">Colletotrichum phormii</name>
    <dbReference type="NCBI Taxonomy" id="359342"/>
    <lineage>
        <taxon>Eukaryota</taxon>
        <taxon>Fungi</taxon>
        <taxon>Dikarya</taxon>
        <taxon>Ascomycota</taxon>
        <taxon>Pezizomycotina</taxon>
        <taxon>Sordariomycetes</taxon>
        <taxon>Hypocreomycetidae</taxon>
        <taxon>Glomerellales</taxon>
        <taxon>Glomerellaceae</taxon>
        <taxon>Colletotrichum</taxon>
        <taxon>Colletotrichum acutatum species complex</taxon>
    </lineage>
</organism>
<feature type="chain" id="PRO_5042583437" description="Secreted protein" evidence="1">
    <location>
        <begin position="29"/>
        <end position="91"/>
    </location>
</feature>
<name>A0AAI9ZM96_9PEZI</name>